<protein>
    <recommendedName>
        <fullName evidence="5">Transmembrane protein</fullName>
    </recommendedName>
</protein>
<dbReference type="InterPro" id="IPR029058">
    <property type="entry name" value="AB_hydrolase_fold"/>
</dbReference>
<proteinExistence type="predicted"/>
<gene>
    <name evidence="3" type="ORF">JIN84_03420</name>
</gene>
<keyword evidence="2" id="KW-0812">Transmembrane</keyword>
<name>A0A934R0T2_9BACT</name>
<dbReference type="EMBL" id="JAENIK010000004">
    <property type="protein sequence ID" value="MBK1814647.1"/>
    <property type="molecule type" value="Genomic_DNA"/>
</dbReference>
<keyword evidence="2" id="KW-0472">Membrane</keyword>
<organism evidence="3 4">
    <name type="scientific">Luteolibacter yonseiensis</name>
    <dbReference type="NCBI Taxonomy" id="1144680"/>
    <lineage>
        <taxon>Bacteria</taxon>
        <taxon>Pseudomonadati</taxon>
        <taxon>Verrucomicrobiota</taxon>
        <taxon>Verrucomicrobiia</taxon>
        <taxon>Verrucomicrobiales</taxon>
        <taxon>Verrucomicrobiaceae</taxon>
        <taxon>Luteolibacter</taxon>
    </lineage>
</organism>
<evidence type="ECO:0000313" key="4">
    <source>
        <dbReference type="Proteomes" id="UP000600139"/>
    </source>
</evidence>
<dbReference type="SUPFAM" id="SSF53474">
    <property type="entry name" value="alpha/beta-Hydrolases"/>
    <property type="match status" value="1"/>
</dbReference>
<dbReference type="RefSeq" id="WP_200349604.1">
    <property type="nucleotide sequence ID" value="NZ_BAABHZ010000010.1"/>
</dbReference>
<comment type="caution">
    <text evidence="3">The sequence shown here is derived from an EMBL/GenBank/DDBJ whole genome shotgun (WGS) entry which is preliminary data.</text>
</comment>
<evidence type="ECO:0000256" key="2">
    <source>
        <dbReference type="SAM" id="Phobius"/>
    </source>
</evidence>
<keyword evidence="2" id="KW-1133">Transmembrane helix</keyword>
<keyword evidence="4" id="KW-1185">Reference proteome</keyword>
<feature type="transmembrane region" description="Helical" evidence="2">
    <location>
        <begin position="657"/>
        <end position="679"/>
    </location>
</feature>
<dbReference type="Proteomes" id="UP000600139">
    <property type="component" value="Unassembled WGS sequence"/>
</dbReference>
<feature type="region of interest" description="Disordered" evidence="1">
    <location>
        <begin position="131"/>
        <end position="155"/>
    </location>
</feature>
<feature type="transmembrane region" description="Helical" evidence="2">
    <location>
        <begin position="607"/>
        <end position="626"/>
    </location>
</feature>
<feature type="transmembrane region" description="Helical" evidence="2">
    <location>
        <begin position="570"/>
        <end position="587"/>
    </location>
</feature>
<sequence length="908" mass="101279">MAPVPPYPPPADKKAYKKIIVAVHGIGKQSRNSTIRSVTLMAAENLPGAPGVVSSSYPLGYFYSSGVGAAANVSPFDEIPDGDEKLSGIGFSEVFWADIPQGVMAESRTMEESKEWARTVVARAQRLYERHHGQAAHGGNGVRKNGKDGGKPDRAHRKLVEPDFGLAAEVLDEIIDTVYVLENLSWLAEKAGLMSFDVREVMDEYLGDVQLVTEFSYYRNDIVGRFHEAMETIHLSHPGAEIHVVAHSEGSVVAFLGLLNALHGQRVHPAVYADGRRVTDPKEDPPASQPLKWLGNVKGFMTIGSPIDKHFLLWPKLFEKFDLGRSAELMTAGGLLNDQIKWRNYYDLADPVGYKLDTIRLWLERGEKLTDKPVPAAGGGARKAFVFPRFSKQPANNPEAEERYRKRVCKLFEFKDPEDFKDAHHDIGFTRYLLPGKAHNDYWDDVDLFNHFIQDVVNAPDGSSKDPGVEAVEPPRTRRMTGFISAVLPFLLSATFLCAATFILLRGVTSYYAPAIEPVDHYMRMMLTGDSSASEEYTARYLLLEFGAWALMLAGTTTGARVHRLGGPRWIWWPVSFVMISLGASLVDGKMILTLLDVGPLLTKPMLTTGLIVTCLGVMVASDKLGRIQSPRKKAKKTKTAKEFSHRSDPRERRLRWLFKGARPLVLLGAVITLIMAFVPSLGDVRRNRENLGLAISAKYLHHLTVAGAYKPGELPEPSKEHGDEIIRDLSKTKKGRRMPRFIVGFVDEVERRLEETLPESPEKTAEKIQLSDLEKRKNEQIIQQLAEKDIGADASQGDPAPSPSDAADLERAVPAPRVTGGNAAVPAAAAKEFRVKAYMKVQQDYANFLKVLNVTPSVWPMILSWLAFCYLWWLSILIFDLSYVWHRYVRQGDMIKCLMSWKFSKGL</sequence>
<feature type="transmembrane region" description="Helical" evidence="2">
    <location>
        <begin position="863"/>
        <end position="886"/>
    </location>
</feature>
<dbReference type="AlphaFoldDB" id="A0A934R0T2"/>
<feature type="compositionally biased region" description="Basic and acidic residues" evidence="1">
    <location>
        <begin position="145"/>
        <end position="155"/>
    </location>
</feature>
<evidence type="ECO:0000313" key="3">
    <source>
        <dbReference type="EMBL" id="MBK1814647.1"/>
    </source>
</evidence>
<evidence type="ECO:0008006" key="5">
    <source>
        <dbReference type="Google" id="ProtNLM"/>
    </source>
</evidence>
<accession>A0A934R0T2</accession>
<feature type="transmembrane region" description="Helical" evidence="2">
    <location>
        <begin position="483"/>
        <end position="505"/>
    </location>
</feature>
<evidence type="ECO:0000256" key="1">
    <source>
        <dbReference type="SAM" id="MobiDB-lite"/>
    </source>
</evidence>
<reference evidence="3" key="1">
    <citation type="submission" date="2021-01" db="EMBL/GenBank/DDBJ databases">
        <title>Modified the classification status of verrucomicrobia.</title>
        <authorList>
            <person name="Feng X."/>
        </authorList>
    </citation>
    <scope>NUCLEOTIDE SEQUENCE</scope>
    <source>
        <strain evidence="3">JCM 18052</strain>
    </source>
</reference>